<comment type="catalytic activity">
    <reaction evidence="7">
        <text>(6S)-5,6,7,8-tetrahydrofolyl-(gamma-L-Glu)(n) + (n-1) H2O = (6S)-5,6,7,8-tetrahydrofolate + (n-1) L-glutamate</text>
        <dbReference type="Rhea" id="RHEA:56784"/>
        <dbReference type="Rhea" id="RHEA-COMP:14738"/>
        <dbReference type="ChEBI" id="CHEBI:15377"/>
        <dbReference type="ChEBI" id="CHEBI:29985"/>
        <dbReference type="ChEBI" id="CHEBI:57453"/>
        <dbReference type="ChEBI" id="CHEBI:141005"/>
        <dbReference type="EC" id="3.4.19.9"/>
    </reaction>
</comment>
<feature type="region of interest" description="Disordered" evidence="8">
    <location>
        <begin position="342"/>
        <end position="381"/>
    </location>
</feature>
<dbReference type="Gene3D" id="3.40.50.880">
    <property type="match status" value="1"/>
</dbReference>
<gene>
    <name evidence="10" type="primary">Ggh</name>
    <name evidence="10" type="ORF">B7P43_G14893</name>
</gene>
<name>A0A2J7RR04_9NEOP</name>
<dbReference type="Pfam" id="PF07722">
    <property type="entry name" value="Peptidase_C26"/>
    <property type="match status" value="1"/>
</dbReference>
<dbReference type="PANTHER" id="PTHR11315">
    <property type="entry name" value="PROTEASE FAMILY C26 GAMMA-GLUTAMYL HYDROLASE"/>
    <property type="match status" value="1"/>
</dbReference>
<keyword evidence="5 7" id="KW-0378">Hydrolase</keyword>
<dbReference type="FunFam" id="3.40.50.880:FF:000024">
    <property type="entry name" value="Folate gamma-glutamyl hydrolase"/>
    <property type="match status" value="1"/>
</dbReference>
<evidence type="ECO:0000256" key="5">
    <source>
        <dbReference type="ARBA" id="ARBA00022801"/>
    </source>
</evidence>
<feature type="active site" description="Proton donor" evidence="6">
    <location>
        <position position="240"/>
    </location>
</feature>
<accession>A0A2J7RR04</accession>
<dbReference type="GO" id="GO:0046900">
    <property type="term" value="P:tetrahydrofolylpolyglutamate metabolic process"/>
    <property type="evidence" value="ECO:0007669"/>
    <property type="project" value="TreeGrafter"/>
</dbReference>
<feature type="active site" description="Nucleophile" evidence="6 7">
    <location>
        <position position="130"/>
    </location>
</feature>
<feature type="chain" id="PRO_5014446005" description="folate gamma-glutamyl hydrolase" evidence="9">
    <location>
        <begin position="21"/>
        <end position="408"/>
    </location>
</feature>
<comment type="caution">
    <text evidence="10">The sequence shown here is derived from an EMBL/GenBank/DDBJ whole genome shotgun (WGS) entry which is preliminary data.</text>
</comment>
<evidence type="ECO:0000313" key="11">
    <source>
        <dbReference type="Proteomes" id="UP000235965"/>
    </source>
</evidence>
<evidence type="ECO:0000313" key="10">
    <source>
        <dbReference type="EMBL" id="PNF43265.1"/>
    </source>
</evidence>
<evidence type="ECO:0000256" key="8">
    <source>
        <dbReference type="SAM" id="MobiDB-lite"/>
    </source>
</evidence>
<dbReference type="GO" id="GO:0034722">
    <property type="term" value="F:gamma-glutamyl-peptidase activity"/>
    <property type="evidence" value="ECO:0007669"/>
    <property type="project" value="UniProtKB-UniRule"/>
</dbReference>
<proteinExistence type="inferred from homology"/>
<feature type="signal peptide" evidence="9">
    <location>
        <begin position="1"/>
        <end position="20"/>
    </location>
</feature>
<dbReference type="GO" id="GO:0005576">
    <property type="term" value="C:extracellular region"/>
    <property type="evidence" value="ECO:0007669"/>
    <property type="project" value="UniProtKB-SubCell"/>
</dbReference>
<evidence type="ECO:0000256" key="9">
    <source>
        <dbReference type="SAM" id="SignalP"/>
    </source>
</evidence>
<dbReference type="EC" id="3.4.19.9" evidence="7"/>
<dbReference type="EMBL" id="NEVH01000613">
    <property type="protein sequence ID" value="PNF43265.1"/>
    <property type="molecule type" value="Genomic_DNA"/>
</dbReference>
<feature type="active site" evidence="7">
    <location>
        <position position="240"/>
    </location>
</feature>
<dbReference type="PANTHER" id="PTHR11315:SF0">
    <property type="entry name" value="FOLATE GAMMA-GLUTAMYL HYDROLASE"/>
    <property type="match status" value="1"/>
</dbReference>
<keyword evidence="3" id="KW-0964">Secreted</keyword>
<evidence type="ECO:0000256" key="2">
    <source>
        <dbReference type="ARBA" id="ARBA00011083"/>
    </source>
</evidence>
<comment type="similarity">
    <text evidence="2">Belongs to the peptidase C26 family.</text>
</comment>
<dbReference type="PROSITE" id="PS51273">
    <property type="entry name" value="GATASE_TYPE_1"/>
    <property type="match status" value="1"/>
</dbReference>
<dbReference type="Proteomes" id="UP000235965">
    <property type="component" value="Unassembled WGS sequence"/>
</dbReference>
<dbReference type="STRING" id="105785.A0A2J7RR04"/>
<dbReference type="GO" id="GO:0005773">
    <property type="term" value="C:vacuole"/>
    <property type="evidence" value="ECO:0007669"/>
    <property type="project" value="TreeGrafter"/>
</dbReference>
<dbReference type="InParanoid" id="A0A2J7RR04"/>
<protein>
    <recommendedName>
        <fullName evidence="7">folate gamma-glutamyl hydrolase</fullName>
        <ecNumber evidence="7">3.4.19.9</ecNumber>
    </recommendedName>
</protein>
<keyword evidence="11" id="KW-1185">Reference proteome</keyword>
<reference evidence="10 11" key="1">
    <citation type="submission" date="2017-12" db="EMBL/GenBank/DDBJ databases">
        <title>Hemimetabolous genomes reveal molecular basis of termite eusociality.</title>
        <authorList>
            <person name="Harrison M.C."/>
            <person name="Jongepier E."/>
            <person name="Robertson H.M."/>
            <person name="Arning N."/>
            <person name="Bitard-Feildel T."/>
            <person name="Chao H."/>
            <person name="Childers C.P."/>
            <person name="Dinh H."/>
            <person name="Doddapaneni H."/>
            <person name="Dugan S."/>
            <person name="Gowin J."/>
            <person name="Greiner C."/>
            <person name="Han Y."/>
            <person name="Hu H."/>
            <person name="Hughes D.S.T."/>
            <person name="Huylmans A.-K."/>
            <person name="Kemena C."/>
            <person name="Kremer L.P.M."/>
            <person name="Lee S.L."/>
            <person name="Lopez-Ezquerra A."/>
            <person name="Mallet L."/>
            <person name="Monroy-Kuhn J.M."/>
            <person name="Moser A."/>
            <person name="Murali S.C."/>
            <person name="Muzny D.M."/>
            <person name="Otani S."/>
            <person name="Piulachs M.-D."/>
            <person name="Poelchau M."/>
            <person name="Qu J."/>
            <person name="Schaub F."/>
            <person name="Wada-Katsumata A."/>
            <person name="Worley K.C."/>
            <person name="Xie Q."/>
            <person name="Ylla G."/>
            <person name="Poulsen M."/>
            <person name="Gibbs R.A."/>
            <person name="Schal C."/>
            <person name="Richards S."/>
            <person name="Belles X."/>
            <person name="Korb J."/>
            <person name="Bornberg-Bauer E."/>
        </authorList>
    </citation>
    <scope>NUCLEOTIDE SEQUENCE [LARGE SCALE GENOMIC DNA]</scope>
    <source>
        <tissue evidence="10">Whole body</tissue>
    </source>
</reference>
<dbReference type="InterPro" id="IPR011697">
    <property type="entry name" value="Peptidase_C26"/>
</dbReference>
<evidence type="ECO:0000256" key="4">
    <source>
        <dbReference type="ARBA" id="ARBA00022729"/>
    </source>
</evidence>
<dbReference type="InterPro" id="IPR029062">
    <property type="entry name" value="Class_I_gatase-like"/>
</dbReference>
<organism evidence="10 11">
    <name type="scientific">Cryptotermes secundus</name>
    <dbReference type="NCBI Taxonomy" id="105785"/>
    <lineage>
        <taxon>Eukaryota</taxon>
        <taxon>Metazoa</taxon>
        <taxon>Ecdysozoa</taxon>
        <taxon>Arthropoda</taxon>
        <taxon>Hexapoda</taxon>
        <taxon>Insecta</taxon>
        <taxon>Pterygota</taxon>
        <taxon>Neoptera</taxon>
        <taxon>Polyneoptera</taxon>
        <taxon>Dictyoptera</taxon>
        <taxon>Blattodea</taxon>
        <taxon>Blattoidea</taxon>
        <taxon>Termitoidae</taxon>
        <taxon>Kalotermitidae</taxon>
        <taxon>Cryptotermitinae</taxon>
        <taxon>Cryptotermes</taxon>
    </lineage>
</organism>
<dbReference type="PROSITE" id="PS51275">
    <property type="entry name" value="PEPTIDASE_C26_GGH"/>
    <property type="match status" value="1"/>
</dbReference>
<dbReference type="SUPFAM" id="SSF52317">
    <property type="entry name" value="Class I glutamine amidotransferase-like"/>
    <property type="match status" value="1"/>
</dbReference>
<dbReference type="InterPro" id="IPR015527">
    <property type="entry name" value="Pept_C26_g-glut_hydrolase"/>
</dbReference>
<evidence type="ECO:0000256" key="7">
    <source>
        <dbReference type="PROSITE-ProRule" id="PRU00607"/>
    </source>
</evidence>
<dbReference type="AlphaFoldDB" id="A0A2J7RR04"/>
<comment type="subcellular location">
    <subcellularLocation>
        <location evidence="1">Secreted</location>
        <location evidence="1">Extracellular space</location>
    </subcellularLocation>
</comment>
<sequence>MERVAEVVLVTLCVMGGSVAVLNDRPIIGVLSQELDSHILERYPDNYTSYIAASYVKFLESSGSRVVPIWINQSAQYYEYIVNSVNGLLLPGGAARFNVTDGYATAGWELYKLAKLKNDAGVYFPVWGTCLGFELLAFLSANNTETRKVCSVKRIALPLTMKPGYRSSRLYTYDQDGVLDILQDESVLYHNHHWCITEQSLAESDAADQWHILSINQYNGIEFISSFEHNKYPFYGVQFHPEKNAFEWKVQSIPHSAESILVQQFFGNFLVNEARKNNNSFPSIEDETAALIYNYPVTYTGDTLAFEQSYFFTPVVAIITATDTTTTTTPTASTTTIAATTETTNTTESTNTTAVSTATSEAVTKPSTPPPAVTHAQSKGKHSAAPAENCVSYALLCVTAILTWELAH</sequence>
<feature type="compositionally biased region" description="Low complexity" evidence="8">
    <location>
        <begin position="342"/>
        <end position="364"/>
    </location>
</feature>
<evidence type="ECO:0000256" key="6">
    <source>
        <dbReference type="PIRSR" id="PIRSR615527-1"/>
    </source>
</evidence>
<evidence type="ECO:0000256" key="1">
    <source>
        <dbReference type="ARBA" id="ARBA00004239"/>
    </source>
</evidence>
<dbReference type="FunCoup" id="A0A2J7RR04">
    <property type="interactions" value="217"/>
</dbReference>
<dbReference type="OrthoDB" id="64220at2759"/>
<evidence type="ECO:0000256" key="3">
    <source>
        <dbReference type="ARBA" id="ARBA00022525"/>
    </source>
</evidence>
<keyword evidence="4 9" id="KW-0732">Signal</keyword>